<sequence length="179" mass="19459">MHMRDPISCSSLFIRSRRHRAIEKASWLVLICWSLFPYSTDIVGVDLMEGVPPDLEPDLPFDPLKAKSVTLLVNKFESEVKSLVIKGSSDVSKSKGPRSGVNLVDSLLDVGCDAISIENKGLGLTNGSEGAVMGSKISSKVVMADISGSLMVNHVIRNPIKEDEVIEGFKIDQGISCHY</sequence>
<dbReference type="EMBL" id="OX465077">
    <property type="protein sequence ID" value="CAI9270251.1"/>
    <property type="molecule type" value="Genomic_DNA"/>
</dbReference>
<dbReference type="Proteomes" id="UP001177003">
    <property type="component" value="Chromosome 1"/>
</dbReference>
<dbReference type="AlphaFoldDB" id="A0AA35V3Q9"/>
<evidence type="ECO:0000313" key="1">
    <source>
        <dbReference type="EMBL" id="CAI9270251.1"/>
    </source>
</evidence>
<proteinExistence type="predicted"/>
<organism evidence="1 2">
    <name type="scientific">Lactuca saligna</name>
    <name type="common">Willowleaf lettuce</name>
    <dbReference type="NCBI Taxonomy" id="75948"/>
    <lineage>
        <taxon>Eukaryota</taxon>
        <taxon>Viridiplantae</taxon>
        <taxon>Streptophyta</taxon>
        <taxon>Embryophyta</taxon>
        <taxon>Tracheophyta</taxon>
        <taxon>Spermatophyta</taxon>
        <taxon>Magnoliopsida</taxon>
        <taxon>eudicotyledons</taxon>
        <taxon>Gunneridae</taxon>
        <taxon>Pentapetalae</taxon>
        <taxon>asterids</taxon>
        <taxon>campanulids</taxon>
        <taxon>Asterales</taxon>
        <taxon>Asteraceae</taxon>
        <taxon>Cichorioideae</taxon>
        <taxon>Cichorieae</taxon>
        <taxon>Lactucinae</taxon>
        <taxon>Lactuca</taxon>
    </lineage>
</organism>
<gene>
    <name evidence="1" type="ORF">LSALG_LOCUS10580</name>
</gene>
<name>A0AA35V3Q9_LACSI</name>
<evidence type="ECO:0000313" key="2">
    <source>
        <dbReference type="Proteomes" id="UP001177003"/>
    </source>
</evidence>
<keyword evidence="2" id="KW-1185">Reference proteome</keyword>
<reference evidence="1" key="1">
    <citation type="submission" date="2023-04" db="EMBL/GenBank/DDBJ databases">
        <authorList>
            <person name="Vijverberg K."/>
            <person name="Xiong W."/>
            <person name="Schranz E."/>
        </authorList>
    </citation>
    <scope>NUCLEOTIDE SEQUENCE</scope>
</reference>
<accession>A0AA35V3Q9</accession>
<protein>
    <submittedName>
        <fullName evidence="1">Uncharacterized protein</fullName>
    </submittedName>
</protein>